<keyword evidence="1" id="KW-0540">Nuclease</keyword>
<dbReference type="Proteomes" id="UP000181985">
    <property type="component" value="Chromosome"/>
</dbReference>
<name>A0A1J0VHN1_9GAMM</name>
<dbReference type="GO" id="GO:0005829">
    <property type="term" value="C:cytosol"/>
    <property type="evidence" value="ECO:0007669"/>
    <property type="project" value="TreeGrafter"/>
</dbReference>
<dbReference type="OrthoDB" id="5497329at2"/>
<dbReference type="KEGG" id="hsi:BOX17_11565"/>
<dbReference type="Gene3D" id="3.30.420.10">
    <property type="entry name" value="Ribonuclease H-like superfamily/Ribonuclease H"/>
    <property type="match status" value="1"/>
</dbReference>
<dbReference type="GO" id="GO:0003676">
    <property type="term" value="F:nucleic acid binding"/>
    <property type="evidence" value="ECO:0007669"/>
    <property type="project" value="InterPro"/>
</dbReference>
<evidence type="ECO:0000256" key="1">
    <source>
        <dbReference type="ARBA" id="ARBA00022722"/>
    </source>
</evidence>
<dbReference type="NCBIfam" id="NF006602">
    <property type="entry name" value="PRK09146.1"/>
    <property type="match status" value="1"/>
</dbReference>
<evidence type="ECO:0000256" key="3">
    <source>
        <dbReference type="ARBA" id="ARBA00022839"/>
    </source>
</evidence>
<protein>
    <submittedName>
        <fullName evidence="5">DNA polymerase III subunit epsilon</fullName>
    </submittedName>
</protein>
<keyword evidence="6" id="KW-1185">Reference proteome</keyword>
<dbReference type="PANTHER" id="PTHR30231">
    <property type="entry name" value="DNA POLYMERASE III SUBUNIT EPSILON"/>
    <property type="match status" value="1"/>
</dbReference>
<evidence type="ECO:0000313" key="6">
    <source>
        <dbReference type="Proteomes" id="UP000181985"/>
    </source>
</evidence>
<dbReference type="GO" id="GO:0006259">
    <property type="term" value="P:DNA metabolic process"/>
    <property type="evidence" value="ECO:0007669"/>
    <property type="project" value="UniProtKB-ARBA"/>
</dbReference>
<dbReference type="PANTHER" id="PTHR30231:SF4">
    <property type="entry name" value="PROTEIN NEN2"/>
    <property type="match status" value="1"/>
</dbReference>
<dbReference type="AlphaFoldDB" id="A0A1J0VHN1"/>
<dbReference type="RefSeq" id="WP_071944733.1">
    <property type="nucleotide sequence ID" value="NZ_CP018139.1"/>
</dbReference>
<dbReference type="CDD" id="cd06127">
    <property type="entry name" value="DEDDh"/>
    <property type="match status" value="1"/>
</dbReference>
<reference evidence="6" key="1">
    <citation type="submission" date="2016-11" db="EMBL/GenBank/DDBJ databases">
        <title>Halolamina sediminis sp. nov., an extremely halophilic archaeon isolated from solar salt.</title>
        <authorList>
            <person name="Koh H.-W."/>
            <person name="Rani S."/>
            <person name="Park S.-J."/>
        </authorList>
    </citation>
    <scope>NUCLEOTIDE SEQUENCE [LARGE SCALE GENOMIC DNA]</scope>
    <source>
        <strain evidence="6">Hb3</strain>
    </source>
</reference>
<keyword evidence="3" id="KW-0269">Exonuclease</keyword>
<dbReference type="InterPro" id="IPR013520">
    <property type="entry name" value="Ribonucl_H"/>
</dbReference>
<organism evidence="5 6">
    <name type="scientific">Halomonas aestuarii</name>
    <dbReference type="NCBI Taxonomy" id="1897729"/>
    <lineage>
        <taxon>Bacteria</taxon>
        <taxon>Pseudomonadati</taxon>
        <taxon>Pseudomonadota</taxon>
        <taxon>Gammaproteobacteria</taxon>
        <taxon>Oceanospirillales</taxon>
        <taxon>Halomonadaceae</taxon>
        <taxon>Halomonas</taxon>
    </lineage>
</organism>
<evidence type="ECO:0000256" key="2">
    <source>
        <dbReference type="ARBA" id="ARBA00022801"/>
    </source>
</evidence>
<dbReference type="Pfam" id="PF00929">
    <property type="entry name" value="RNase_T"/>
    <property type="match status" value="1"/>
</dbReference>
<proteinExistence type="predicted"/>
<dbReference type="SMART" id="SM00479">
    <property type="entry name" value="EXOIII"/>
    <property type="match status" value="1"/>
</dbReference>
<sequence>MRLPRRRRPAGPSWPEFLARRAELAQDPPLAGFFAAGTMAPETPIGEVPMVALDMETTGLDERRHAIVSIGLVPFTLGRIRLAERRYWVLRPPRPLEAKSVAFHHITHSDIAHAPDLDEILDELLEALAGRLVVVHFRHIERPFLDAAVQARRGEGLLFPVIDTMSLEARWHRQSPLARFRRWIGRPPASIRLYDSRARYGLPVYSGHHALIDALATAELLQAQVATHFSLETPVGELWT</sequence>
<dbReference type="InterPro" id="IPR012337">
    <property type="entry name" value="RNaseH-like_sf"/>
</dbReference>
<keyword evidence="2" id="KW-0378">Hydrolase</keyword>
<feature type="domain" description="Exonuclease" evidence="4">
    <location>
        <begin position="49"/>
        <end position="230"/>
    </location>
</feature>
<evidence type="ECO:0000313" key="5">
    <source>
        <dbReference type="EMBL" id="APE31527.1"/>
    </source>
</evidence>
<dbReference type="EMBL" id="CP018139">
    <property type="protein sequence ID" value="APE31527.1"/>
    <property type="molecule type" value="Genomic_DNA"/>
</dbReference>
<gene>
    <name evidence="5" type="ORF">BOX17_11565</name>
</gene>
<evidence type="ECO:0000259" key="4">
    <source>
        <dbReference type="SMART" id="SM00479"/>
    </source>
</evidence>
<dbReference type="SUPFAM" id="SSF53098">
    <property type="entry name" value="Ribonuclease H-like"/>
    <property type="match status" value="1"/>
</dbReference>
<dbReference type="GO" id="GO:0008408">
    <property type="term" value="F:3'-5' exonuclease activity"/>
    <property type="evidence" value="ECO:0007669"/>
    <property type="project" value="TreeGrafter"/>
</dbReference>
<dbReference type="InterPro" id="IPR036397">
    <property type="entry name" value="RNaseH_sf"/>
</dbReference>
<accession>A0A1J0VHN1</accession>